<accession>A0A4Z0C4T9</accession>
<dbReference type="AlphaFoldDB" id="A0A4Z0C4T9"/>
<dbReference type="InterPro" id="IPR050109">
    <property type="entry name" value="HTH-type_TetR-like_transc_reg"/>
</dbReference>
<dbReference type="Gene3D" id="1.10.357.10">
    <property type="entry name" value="Tetracycline Repressor, domain 2"/>
    <property type="match status" value="1"/>
</dbReference>
<evidence type="ECO:0000313" key="8">
    <source>
        <dbReference type="Proteomes" id="UP000298180"/>
    </source>
</evidence>
<sequence length="229" mass="25920">MRQMYHNGMNVECNLMTRQPYQEGQRRPDPRANQKQRTRQALVEAASELVKTGQEPTLAEVADRAKVSRATVYRYFPTPESLLIEVAQVNPAAEPVERWLQTLDVEDPGERLKGLLSTFNKVVLAEQVTLRTALRAYLDTTLENHRRGEVTATVREGRRIRWLDEALRPVKAQLTPAKWRRLRAALALTLGIEAIVVQKDVCQASNSEALATLDWAAQVLLRAALDEAR</sequence>
<feature type="domain" description="HTH tetR-type" evidence="6">
    <location>
        <begin position="36"/>
        <end position="94"/>
    </location>
</feature>
<evidence type="ECO:0000256" key="5">
    <source>
        <dbReference type="SAM" id="MobiDB-lite"/>
    </source>
</evidence>
<feature type="DNA-binding region" description="H-T-H motif" evidence="4">
    <location>
        <begin position="57"/>
        <end position="76"/>
    </location>
</feature>
<keyword evidence="2 4" id="KW-0238">DNA-binding</keyword>
<keyword evidence="1" id="KW-0805">Transcription regulation</keyword>
<gene>
    <name evidence="7" type="ORF">EZ313_04680</name>
</gene>
<proteinExistence type="predicted"/>
<evidence type="ECO:0000256" key="2">
    <source>
        <dbReference type="ARBA" id="ARBA00023125"/>
    </source>
</evidence>
<dbReference type="PROSITE" id="PS50977">
    <property type="entry name" value="HTH_TETR_2"/>
    <property type="match status" value="1"/>
</dbReference>
<evidence type="ECO:0000313" key="7">
    <source>
        <dbReference type="EMBL" id="TFZ05952.1"/>
    </source>
</evidence>
<comment type="caution">
    <text evidence="7">The sequence shown here is derived from an EMBL/GenBank/DDBJ whole genome shotgun (WGS) entry which is preliminary data.</text>
</comment>
<dbReference type="GO" id="GO:0000976">
    <property type="term" value="F:transcription cis-regulatory region binding"/>
    <property type="evidence" value="ECO:0007669"/>
    <property type="project" value="TreeGrafter"/>
</dbReference>
<dbReference type="SUPFAM" id="SSF46689">
    <property type="entry name" value="Homeodomain-like"/>
    <property type="match status" value="1"/>
</dbReference>
<dbReference type="PANTHER" id="PTHR30055">
    <property type="entry name" value="HTH-TYPE TRANSCRIPTIONAL REGULATOR RUTR"/>
    <property type="match status" value="1"/>
</dbReference>
<dbReference type="EMBL" id="SMLM01000001">
    <property type="protein sequence ID" value="TFZ05952.1"/>
    <property type="molecule type" value="Genomic_DNA"/>
</dbReference>
<dbReference type="OrthoDB" id="3217159at2"/>
<dbReference type="InterPro" id="IPR001647">
    <property type="entry name" value="HTH_TetR"/>
</dbReference>
<keyword evidence="3" id="KW-0804">Transcription</keyword>
<evidence type="ECO:0000259" key="6">
    <source>
        <dbReference type="PROSITE" id="PS50977"/>
    </source>
</evidence>
<name>A0A4Z0C4T9_9BURK</name>
<reference evidence="7 8" key="1">
    <citation type="submission" date="2019-03" db="EMBL/GenBank/DDBJ databases">
        <title>Ramlibacter henchirensis DSM 14656, whole genome shotgun sequence.</title>
        <authorList>
            <person name="Zhang X."/>
            <person name="Feng G."/>
            <person name="Zhu H."/>
        </authorList>
    </citation>
    <scope>NUCLEOTIDE SEQUENCE [LARGE SCALE GENOMIC DNA]</scope>
    <source>
        <strain evidence="7 8">DSM 14656</strain>
    </source>
</reference>
<dbReference type="PANTHER" id="PTHR30055:SF234">
    <property type="entry name" value="HTH-TYPE TRANSCRIPTIONAL REGULATOR BETI"/>
    <property type="match status" value="1"/>
</dbReference>
<feature type="region of interest" description="Disordered" evidence="5">
    <location>
        <begin position="16"/>
        <end position="39"/>
    </location>
</feature>
<evidence type="ECO:0000256" key="1">
    <source>
        <dbReference type="ARBA" id="ARBA00023015"/>
    </source>
</evidence>
<dbReference type="Proteomes" id="UP000298180">
    <property type="component" value="Unassembled WGS sequence"/>
</dbReference>
<dbReference type="InterPro" id="IPR009057">
    <property type="entry name" value="Homeodomain-like_sf"/>
</dbReference>
<keyword evidence="8" id="KW-1185">Reference proteome</keyword>
<evidence type="ECO:0000256" key="4">
    <source>
        <dbReference type="PROSITE-ProRule" id="PRU00335"/>
    </source>
</evidence>
<protein>
    <submittedName>
        <fullName evidence="7">TetR/AcrR family transcriptional regulator</fullName>
    </submittedName>
</protein>
<dbReference type="GO" id="GO:0003700">
    <property type="term" value="F:DNA-binding transcription factor activity"/>
    <property type="evidence" value="ECO:0007669"/>
    <property type="project" value="TreeGrafter"/>
</dbReference>
<dbReference type="Pfam" id="PF00440">
    <property type="entry name" value="TetR_N"/>
    <property type="match status" value="1"/>
</dbReference>
<organism evidence="7 8">
    <name type="scientific">Ramlibacter henchirensis</name>
    <dbReference type="NCBI Taxonomy" id="204072"/>
    <lineage>
        <taxon>Bacteria</taxon>
        <taxon>Pseudomonadati</taxon>
        <taxon>Pseudomonadota</taxon>
        <taxon>Betaproteobacteria</taxon>
        <taxon>Burkholderiales</taxon>
        <taxon>Comamonadaceae</taxon>
        <taxon>Ramlibacter</taxon>
    </lineage>
</organism>
<evidence type="ECO:0000256" key="3">
    <source>
        <dbReference type="ARBA" id="ARBA00023163"/>
    </source>
</evidence>